<keyword evidence="2" id="KW-1185">Reference proteome</keyword>
<dbReference type="HOGENOM" id="CLU_122933_2_1_1"/>
<organism evidence="1 2">
    <name type="scientific">Exophiala spinifera</name>
    <dbReference type="NCBI Taxonomy" id="91928"/>
    <lineage>
        <taxon>Eukaryota</taxon>
        <taxon>Fungi</taxon>
        <taxon>Dikarya</taxon>
        <taxon>Ascomycota</taxon>
        <taxon>Pezizomycotina</taxon>
        <taxon>Eurotiomycetes</taxon>
        <taxon>Chaetothyriomycetidae</taxon>
        <taxon>Chaetothyriales</taxon>
        <taxon>Herpotrichiellaceae</taxon>
        <taxon>Exophiala</taxon>
    </lineage>
</organism>
<accession>A0A0D1ZN73</accession>
<dbReference type="STRING" id="91928.A0A0D1ZN73"/>
<dbReference type="RefSeq" id="XP_016234513.1">
    <property type="nucleotide sequence ID" value="XM_016381411.1"/>
</dbReference>
<proteinExistence type="predicted"/>
<dbReference type="AlphaFoldDB" id="A0A0D1ZN73"/>
<dbReference type="OrthoDB" id="3709982at2759"/>
<protein>
    <submittedName>
        <fullName evidence="1">Uncharacterized protein</fullName>
    </submittedName>
</protein>
<gene>
    <name evidence="1" type="ORF">PV08_07079</name>
</gene>
<evidence type="ECO:0000313" key="1">
    <source>
        <dbReference type="EMBL" id="KIW14297.1"/>
    </source>
</evidence>
<evidence type="ECO:0000313" key="2">
    <source>
        <dbReference type="Proteomes" id="UP000053328"/>
    </source>
</evidence>
<sequence length="90" mass="10643">MQRTIEPRRIVLRFRVGYELEEAAILHDFFTTINLNPGDDYFSHLMAPYHEESTVMHIILDMYCRTNPTVDLETMAYGVFKVKKNTKLFV</sequence>
<dbReference type="VEuPathDB" id="FungiDB:PV08_07079"/>
<name>A0A0D1ZN73_9EURO</name>
<reference evidence="1 2" key="1">
    <citation type="submission" date="2015-01" db="EMBL/GenBank/DDBJ databases">
        <title>The Genome Sequence of Exophiala spinifera CBS89968.</title>
        <authorList>
            <consortium name="The Broad Institute Genomics Platform"/>
            <person name="Cuomo C."/>
            <person name="de Hoog S."/>
            <person name="Gorbushina A."/>
            <person name="Stielow B."/>
            <person name="Teixiera M."/>
            <person name="Abouelleil A."/>
            <person name="Chapman S.B."/>
            <person name="Priest M."/>
            <person name="Young S.K."/>
            <person name="Wortman J."/>
            <person name="Nusbaum C."/>
            <person name="Birren B."/>
        </authorList>
    </citation>
    <scope>NUCLEOTIDE SEQUENCE [LARGE SCALE GENOMIC DNA]</scope>
    <source>
        <strain evidence="1 2">CBS 89968</strain>
    </source>
</reference>
<dbReference type="EMBL" id="KN847496">
    <property type="protein sequence ID" value="KIW14297.1"/>
    <property type="molecule type" value="Genomic_DNA"/>
</dbReference>
<dbReference type="Proteomes" id="UP000053328">
    <property type="component" value="Unassembled WGS sequence"/>
</dbReference>
<dbReference type="GeneID" id="27334162"/>